<dbReference type="EMBL" id="CP047423">
    <property type="protein sequence ID" value="QPD02980.1"/>
    <property type="molecule type" value="Genomic_DNA"/>
</dbReference>
<organism evidence="2 3">
    <name type="scientific">Candidatus Nitrospira kreftii</name>
    <dbReference type="NCBI Taxonomy" id="2652173"/>
    <lineage>
        <taxon>Bacteria</taxon>
        <taxon>Pseudomonadati</taxon>
        <taxon>Nitrospirota</taxon>
        <taxon>Nitrospiria</taxon>
        <taxon>Nitrospirales</taxon>
        <taxon>Nitrospiraceae</taxon>
        <taxon>Nitrospira</taxon>
    </lineage>
</organism>
<protein>
    <recommendedName>
        <fullName evidence="1">Fervidolysin-like N-terminal prodomain domain-containing protein</fullName>
    </recommendedName>
</protein>
<dbReference type="Pfam" id="PF22148">
    <property type="entry name" value="Fervidolysin_NPro-like"/>
    <property type="match status" value="1"/>
</dbReference>
<reference evidence="2 3" key="1">
    <citation type="journal article" date="2020" name="ISME J.">
        <title>Enrichment and physiological characterization of a novel comammox Nitrospira indicates ammonium inhibition of complete nitrification.</title>
        <authorList>
            <person name="Sakoula D."/>
            <person name="Koch H."/>
            <person name="Frank J."/>
            <person name="Jetten M.S.M."/>
            <person name="van Kessel M.A.H.J."/>
            <person name="Lucker S."/>
        </authorList>
    </citation>
    <scope>NUCLEOTIDE SEQUENCE [LARGE SCALE GENOMIC DNA]</scope>
    <source>
        <strain evidence="2">Comreactor17</strain>
    </source>
</reference>
<evidence type="ECO:0000313" key="2">
    <source>
        <dbReference type="EMBL" id="QPD02980.1"/>
    </source>
</evidence>
<sequence length="129" mass="14798">MSDLPALSHRMTQVVTLIISVSAVWIYTSCDAGNQNATPTHAIKHIIKPQAPRFVPHEVLVKFKDGISQEKIASILKENRIEVLSELQRGRLYHVKIIDDRSVESAITQFISYQEIEYAEPNYQYEMQK</sequence>
<proteinExistence type="predicted"/>
<evidence type="ECO:0000313" key="3">
    <source>
        <dbReference type="Proteomes" id="UP000593737"/>
    </source>
</evidence>
<feature type="domain" description="Fervidolysin-like N-terminal prodomain" evidence="1">
    <location>
        <begin position="48"/>
        <end position="122"/>
    </location>
</feature>
<evidence type="ECO:0000259" key="1">
    <source>
        <dbReference type="Pfam" id="PF22148"/>
    </source>
</evidence>
<name>A0A7S8FBW8_9BACT</name>
<dbReference type="AlphaFoldDB" id="A0A7S8FBW8"/>
<dbReference type="KEGG" id="nkf:Nkreftii_000754"/>
<gene>
    <name evidence="2" type="ORF">Nkreftii_000754</name>
</gene>
<accession>A0A7S8FBW8</accession>
<dbReference type="InterPro" id="IPR054399">
    <property type="entry name" value="Fervidolysin-like_N_prodom"/>
</dbReference>
<dbReference type="Proteomes" id="UP000593737">
    <property type="component" value="Chromosome"/>
</dbReference>